<accession>X1CXB8</accession>
<comment type="caution">
    <text evidence="3">The sequence shown here is derived from an EMBL/GenBank/DDBJ whole genome shotgun (WGS) entry which is preliminary data.</text>
</comment>
<dbReference type="PROSITE" id="PS51898">
    <property type="entry name" value="TYR_RECOMBINASE"/>
    <property type="match status" value="1"/>
</dbReference>
<keyword evidence="1" id="KW-0233">DNA recombination</keyword>
<feature type="domain" description="Tyr recombinase" evidence="2">
    <location>
        <begin position="1"/>
        <end position="68"/>
    </location>
</feature>
<dbReference type="GO" id="GO:0006310">
    <property type="term" value="P:DNA recombination"/>
    <property type="evidence" value="ECO:0007669"/>
    <property type="project" value="UniProtKB-KW"/>
</dbReference>
<organism evidence="3">
    <name type="scientific">marine sediment metagenome</name>
    <dbReference type="NCBI Taxonomy" id="412755"/>
    <lineage>
        <taxon>unclassified sequences</taxon>
        <taxon>metagenomes</taxon>
        <taxon>ecological metagenomes</taxon>
    </lineage>
</organism>
<dbReference type="CDD" id="cd00397">
    <property type="entry name" value="DNA_BRE_C"/>
    <property type="match status" value="1"/>
</dbReference>
<dbReference type="InterPro" id="IPR013762">
    <property type="entry name" value="Integrase-like_cat_sf"/>
</dbReference>
<dbReference type="AlphaFoldDB" id="X1CXB8"/>
<proteinExistence type="predicted"/>
<evidence type="ECO:0000313" key="3">
    <source>
        <dbReference type="EMBL" id="GAH00715.1"/>
    </source>
</evidence>
<protein>
    <recommendedName>
        <fullName evidence="2">Tyr recombinase domain-containing protein</fullName>
    </recommendedName>
</protein>
<name>X1CXB8_9ZZZZ</name>
<dbReference type="GO" id="GO:0015074">
    <property type="term" value="P:DNA integration"/>
    <property type="evidence" value="ECO:0007669"/>
    <property type="project" value="InterPro"/>
</dbReference>
<dbReference type="Gene3D" id="1.10.443.10">
    <property type="entry name" value="Intergrase catalytic core"/>
    <property type="match status" value="1"/>
</dbReference>
<dbReference type="GO" id="GO:0003677">
    <property type="term" value="F:DNA binding"/>
    <property type="evidence" value="ECO:0007669"/>
    <property type="project" value="InterPro"/>
</dbReference>
<dbReference type="InterPro" id="IPR002104">
    <property type="entry name" value="Integrase_catalytic"/>
</dbReference>
<sequence>MNSFYKIKARAGLPKEFKIHSFRRFFINELRKNNVDIATIQKLAGHRDIRTTEIYCNVGEEEKVRAIESIRI</sequence>
<gene>
    <name evidence="3" type="ORF">S01H4_45636</name>
</gene>
<dbReference type="InterPro" id="IPR011010">
    <property type="entry name" value="DNA_brk_join_enz"/>
</dbReference>
<dbReference type="SUPFAM" id="SSF56349">
    <property type="entry name" value="DNA breaking-rejoining enzymes"/>
    <property type="match status" value="1"/>
</dbReference>
<dbReference type="EMBL" id="BART01025423">
    <property type="protein sequence ID" value="GAH00715.1"/>
    <property type="molecule type" value="Genomic_DNA"/>
</dbReference>
<reference evidence="3" key="1">
    <citation type="journal article" date="2014" name="Front. Microbiol.">
        <title>High frequency of phylogenetically diverse reductive dehalogenase-homologous genes in deep subseafloor sedimentary metagenomes.</title>
        <authorList>
            <person name="Kawai M."/>
            <person name="Futagami T."/>
            <person name="Toyoda A."/>
            <person name="Takaki Y."/>
            <person name="Nishi S."/>
            <person name="Hori S."/>
            <person name="Arai W."/>
            <person name="Tsubouchi T."/>
            <person name="Morono Y."/>
            <person name="Uchiyama I."/>
            <person name="Ito T."/>
            <person name="Fujiyama A."/>
            <person name="Inagaki F."/>
            <person name="Takami H."/>
        </authorList>
    </citation>
    <scope>NUCLEOTIDE SEQUENCE</scope>
    <source>
        <strain evidence="3">Expedition CK06-06</strain>
    </source>
</reference>
<dbReference type="Pfam" id="PF00589">
    <property type="entry name" value="Phage_integrase"/>
    <property type="match status" value="1"/>
</dbReference>
<evidence type="ECO:0000259" key="2">
    <source>
        <dbReference type="PROSITE" id="PS51898"/>
    </source>
</evidence>
<evidence type="ECO:0000256" key="1">
    <source>
        <dbReference type="ARBA" id="ARBA00023172"/>
    </source>
</evidence>